<dbReference type="InterPro" id="IPR011598">
    <property type="entry name" value="bHLH_dom"/>
</dbReference>
<feature type="region of interest" description="Disordered" evidence="5">
    <location>
        <begin position="29"/>
        <end position="69"/>
    </location>
</feature>
<dbReference type="GO" id="GO:0090575">
    <property type="term" value="C:RNA polymerase II transcription regulator complex"/>
    <property type="evidence" value="ECO:0007669"/>
    <property type="project" value="TreeGrafter"/>
</dbReference>
<dbReference type="GO" id="GO:0000981">
    <property type="term" value="F:DNA-binding transcription factor activity, RNA polymerase II-specific"/>
    <property type="evidence" value="ECO:0007669"/>
    <property type="project" value="TreeGrafter"/>
</dbReference>
<name>Q9BLX4_CUPSA</name>
<keyword evidence="4" id="KW-0539">Nucleus</keyword>
<feature type="region of interest" description="Disordered" evidence="5">
    <location>
        <begin position="151"/>
        <end position="186"/>
    </location>
</feature>
<feature type="domain" description="BHLH" evidence="6">
    <location>
        <begin position="59"/>
        <end position="109"/>
    </location>
</feature>
<dbReference type="FunFam" id="4.10.280.10:FF:000029">
    <property type="entry name" value="Achaete-scute family bHLH transcription factor 1"/>
    <property type="match status" value="1"/>
</dbReference>
<dbReference type="Gene3D" id="4.10.280.10">
    <property type="entry name" value="Helix-loop-helix DNA-binding domain"/>
    <property type="match status" value="1"/>
</dbReference>
<dbReference type="Pfam" id="PF00010">
    <property type="entry name" value="HLH"/>
    <property type="match status" value="1"/>
</dbReference>
<dbReference type="SMART" id="SM00353">
    <property type="entry name" value="HLH"/>
    <property type="match status" value="1"/>
</dbReference>
<keyword evidence="2" id="KW-0524">Neurogenesis</keyword>
<dbReference type="PANTHER" id="PTHR13935">
    <property type="entry name" value="ACHAETE-SCUTE TRANSCRIPTION FACTOR-RELATED"/>
    <property type="match status" value="1"/>
</dbReference>
<dbReference type="EMBL" id="AJ309490">
    <property type="protein sequence ID" value="CAC27516.1"/>
    <property type="molecule type" value="mRNA"/>
</dbReference>
<dbReference type="InterPro" id="IPR015660">
    <property type="entry name" value="MASH1/Ascl1a-like"/>
</dbReference>
<dbReference type="GO" id="GO:0007399">
    <property type="term" value="P:nervous system development"/>
    <property type="evidence" value="ECO:0007669"/>
    <property type="project" value="UniProtKB-KW"/>
</dbReference>
<feature type="compositionally biased region" description="Low complexity" evidence="5">
    <location>
        <begin position="151"/>
        <end position="177"/>
    </location>
</feature>
<gene>
    <name evidence="7" type="primary">ash1</name>
</gene>
<dbReference type="InterPro" id="IPR036638">
    <property type="entry name" value="HLH_DNA-bd_sf"/>
</dbReference>
<evidence type="ECO:0000256" key="4">
    <source>
        <dbReference type="ARBA" id="ARBA00023242"/>
    </source>
</evidence>
<dbReference type="SUPFAM" id="SSF47459">
    <property type="entry name" value="HLH, helix-loop-helix DNA-binding domain"/>
    <property type="match status" value="1"/>
</dbReference>
<dbReference type="PANTHER" id="PTHR13935:SF106">
    <property type="entry name" value="ACHAETE-SCUTE COMPLEX PROTEIN T5-RELATED"/>
    <property type="match status" value="1"/>
</dbReference>
<dbReference type="AlphaFoldDB" id="Q9BLX4"/>
<evidence type="ECO:0000256" key="3">
    <source>
        <dbReference type="ARBA" id="ARBA00023125"/>
    </source>
</evidence>
<dbReference type="PROSITE" id="PS50888">
    <property type="entry name" value="BHLH"/>
    <property type="match status" value="1"/>
</dbReference>
<evidence type="ECO:0000256" key="5">
    <source>
        <dbReference type="SAM" id="MobiDB-lite"/>
    </source>
</evidence>
<comment type="subcellular location">
    <subcellularLocation>
        <location evidence="1">Nucleus</location>
    </subcellularLocation>
</comment>
<dbReference type="CDD" id="cd19723">
    <property type="entry name" value="bHLH_TS_ASCL1_like"/>
    <property type="match status" value="1"/>
</dbReference>
<dbReference type="GO" id="GO:0046983">
    <property type="term" value="F:protein dimerization activity"/>
    <property type="evidence" value="ECO:0007669"/>
    <property type="project" value="InterPro"/>
</dbReference>
<keyword evidence="3" id="KW-0238">DNA-binding</keyword>
<accession>Q9BLX4</accession>
<organism evidence="7">
    <name type="scientific">Cupiennius salei</name>
    <name type="common">American wandering spider</name>
    <dbReference type="NCBI Taxonomy" id="6928"/>
    <lineage>
        <taxon>Eukaryota</taxon>
        <taxon>Metazoa</taxon>
        <taxon>Ecdysozoa</taxon>
        <taxon>Arthropoda</taxon>
        <taxon>Chelicerata</taxon>
        <taxon>Arachnida</taxon>
        <taxon>Araneae</taxon>
        <taxon>Araneomorphae</taxon>
        <taxon>Entelegynae</taxon>
        <taxon>Lycosoidea</taxon>
        <taxon>Ctenidae</taxon>
        <taxon>Cupiennius</taxon>
    </lineage>
</organism>
<reference evidence="7" key="1">
    <citation type="journal article" date="2001" name="Development">
        <title>Neurogenesis in the spider Cupiennius salei.</title>
        <authorList>
            <person name="Stollewerk A."/>
            <person name="Weller M."/>
            <person name="Tautz D."/>
        </authorList>
    </citation>
    <scope>NUCLEOTIDE SEQUENCE</scope>
</reference>
<evidence type="ECO:0000256" key="1">
    <source>
        <dbReference type="ARBA" id="ARBA00004123"/>
    </source>
</evidence>
<evidence type="ECO:0000313" key="7">
    <source>
        <dbReference type="EMBL" id="CAC27516.1"/>
    </source>
</evidence>
<proteinExistence type="evidence at transcript level"/>
<sequence>MASLTVLSSPNASTNNNTLLLTTASTTTTTVAKIAPKRTTDGTRSRRNRPTSPPSARGPSVARRNERERNRVRQVNLGFATLRQHVPNRSKKMSKVETLRSAVQYIRQLQALLGDTSADADDCCGADENCGGVPAFAEAFARTQPHIETLASASASHSTTGASASSPAPSLGSDASSPYDSLSPEDEELIDFTTWLS</sequence>
<evidence type="ECO:0000259" key="6">
    <source>
        <dbReference type="PROSITE" id="PS50888"/>
    </source>
</evidence>
<protein>
    <submittedName>
        <fullName evidence="7">ASH1 protein</fullName>
    </submittedName>
</protein>
<dbReference type="GO" id="GO:0000977">
    <property type="term" value="F:RNA polymerase II transcription regulatory region sequence-specific DNA binding"/>
    <property type="evidence" value="ECO:0007669"/>
    <property type="project" value="TreeGrafter"/>
</dbReference>
<evidence type="ECO:0000256" key="2">
    <source>
        <dbReference type="ARBA" id="ARBA00022902"/>
    </source>
</evidence>